<dbReference type="EMBL" id="JABCKV010000007">
    <property type="protein sequence ID" value="KAG5647749.1"/>
    <property type="molecule type" value="Genomic_DNA"/>
</dbReference>
<name>A0A9P7GDU1_9AGAR</name>
<reference evidence="2" key="1">
    <citation type="submission" date="2020-07" db="EMBL/GenBank/DDBJ databases">
        <authorList>
            <person name="Nieuwenhuis M."/>
            <person name="Van De Peppel L.J.J."/>
        </authorList>
    </citation>
    <scope>NUCLEOTIDE SEQUENCE</scope>
    <source>
        <strain evidence="2">AP01</strain>
        <tissue evidence="2">Mycelium</tissue>
    </source>
</reference>
<dbReference type="Proteomes" id="UP000775547">
    <property type="component" value="Unassembled WGS sequence"/>
</dbReference>
<evidence type="ECO:0000313" key="3">
    <source>
        <dbReference type="Proteomes" id="UP000775547"/>
    </source>
</evidence>
<protein>
    <submittedName>
        <fullName evidence="2">Uncharacterized protein</fullName>
    </submittedName>
</protein>
<comment type="caution">
    <text evidence="2">The sequence shown here is derived from an EMBL/GenBank/DDBJ whole genome shotgun (WGS) entry which is preliminary data.</text>
</comment>
<gene>
    <name evidence="2" type="ORF">DXG03_008472</name>
</gene>
<dbReference type="OrthoDB" id="3269398at2759"/>
<feature type="region of interest" description="Disordered" evidence="1">
    <location>
        <begin position="124"/>
        <end position="144"/>
    </location>
</feature>
<keyword evidence="3" id="KW-1185">Reference proteome</keyword>
<evidence type="ECO:0000313" key="2">
    <source>
        <dbReference type="EMBL" id="KAG5647749.1"/>
    </source>
</evidence>
<reference evidence="2" key="2">
    <citation type="submission" date="2021-10" db="EMBL/GenBank/DDBJ databases">
        <title>Phylogenomics reveals ancestral predisposition of the termite-cultivated fungus Termitomyces towards a domesticated lifestyle.</title>
        <authorList>
            <person name="Auxier B."/>
            <person name="Grum-Grzhimaylo A."/>
            <person name="Cardenas M.E."/>
            <person name="Lodge J.D."/>
            <person name="Laessoe T."/>
            <person name="Pedersen O."/>
            <person name="Smith M.E."/>
            <person name="Kuyper T.W."/>
            <person name="Franco-Molano E.A."/>
            <person name="Baroni T.J."/>
            <person name="Aanen D.K."/>
        </authorList>
    </citation>
    <scope>NUCLEOTIDE SEQUENCE</scope>
    <source>
        <strain evidence="2">AP01</strain>
        <tissue evidence="2">Mycelium</tissue>
    </source>
</reference>
<sequence length="609" mass="66122">MDSNGADTRGRLSLDLIALSSLTPPSPALSPTPLATAFSWSEIHIELDFSLDGVETSPTPSSSAFGASELGLGILPRRCSVNSVGTVGTFGIFGNSQDFEELRYSPLLETAVAETLLRSSHTITTLGDSNTSDETDALDHSPKNRVRDENGWLLDGLSDRSHIPPSPTIIIHLNAEPLISENVTLSTASSHDSLALVSYSPLLEPSESRPGARSSTVSIGDDSPVNALIRHMAFEAALARLEYNPAATRSLMCSNCSLPNSLTWLSDVTVEILIDQEGFRAVLACFKYSGYLSAGSKANKHGFETAQFRPISRQVFDFHYAPLEGLPALRRISANGDESRDYISRQASLGLKANGVYFVRGTEALSFPVPRAESERETKGDASKLQWRFEYLVDDKKGEIGKKSIDGEKTLTPLTFSCSPLLLHPLQGKKVRLMQVFKKTVIAKISAEKMEPPGLPSKDHHTFLPLKTTGAHLSPTPHGPGPVWNAHKRTVTQFVPPPDRGRPPMSPLGDTPLQAGARPTRRRRASSAGERNRPGTSPLSSYVHLASRGNSPLLCQNIIPRSRLAAMLDAEVDKREPFLPPAIVPPIQTDVPSFHPLTPCPRRHQLVAQ</sequence>
<dbReference type="AlphaFoldDB" id="A0A9P7GDU1"/>
<accession>A0A9P7GDU1</accession>
<feature type="region of interest" description="Disordered" evidence="1">
    <location>
        <begin position="494"/>
        <end position="539"/>
    </location>
</feature>
<organism evidence="2 3">
    <name type="scientific">Asterophora parasitica</name>
    <dbReference type="NCBI Taxonomy" id="117018"/>
    <lineage>
        <taxon>Eukaryota</taxon>
        <taxon>Fungi</taxon>
        <taxon>Dikarya</taxon>
        <taxon>Basidiomycota</taxon>
        <taxon>Agaricomycotina</taxon>
        <taxon>Agaricomycetes</taxon>
        <taxon>Agaricomycetidae</taxon>
        <taxon>Agaricales</taxon>
        <taxon>Tricholomatineae</taxon>
        <taxon>Lyophyllaceae</taxon>
        <taxon>Asterophora</taxon>
    </lineage>
</organism>
<evidence type="ECO:0000256" key="1">
    <source>
        <dbReference type="SAM" id="MobiDB-lite"/>
    </source>
</evidence>
<proteinExistence type="predicted"/>